<keyword evidence="1" id="KW-0812">Transmembrane</keyword>
<accession>A0ABW5Z589</accession>
<keyword evidence="3" id="KW-1185">Reference proteome</keyword>
<dbReference type="RefSeq" id="WP_379804097.1">
    <property type="nucleotide sequence ID" value="NZ_JBHUOL010000006.1"/>
</dbReference>
<comment type="caution">
    <text evidence="2">The sequence shown here is derived from an EMBL/GenBank/DDBJ whole genome shotgun (WGS) entry which is preliminary data.</text>
</comment>
<feature type="transmembrane region" description="Helical" evidence="1">
    <location>
        <begin position="71"/>
        <end position="92"/>
    </location>
</feature>
<evidence type="ECO:0000313" key="2">
    <source>
        <dbReference type="EMBL" id="MFD2907646.1"/>
    </source>
</evidence>
<dbReference type="Proteomes" id="UP001597549">
    <property type="component" value="Unassembled WGS sequence"/>
</dbReference>
<feature type="transmembrane region" description="Helical" evidence="1">
    <location>
        <begin position="20"/>
        <end position="42"/>
    </location>
</feature>
<name>A0ABW5Z589_9FLAO</name>
<proteinExistence type="predicted"/>
<keyword evidence="1" id="KW-1133">Transmembrane helix</keyword>
<gene>
    <name evidence="2" type="ORF">ACFSX9_02755</name>
</gene>
<reference evidence="3" key="1">
    <citation type="journal article" date="2019" name="Int. J. Syst. Evol. Microbiol.">
        <title>The Global Catalogue of Microorganisms (GCM) 10K type strain sequencing project: providing services to taxonomists for standard genome sequencing and annotation.</title>
        <authorList>
            <consortium name="The Broad Institute Genomics Platform"/>
            <consortium name="The Broad Institute Genome Sequencing Center for Infectious Disease"/>
            <person name="Wu L."/>
            <person name="Ma J."/>
        </authorList>
    </citation>
    <scope>NUCLEOTIDE SEQUENCE [LARGE SCALE GENOMIC DNA]</scope>
    <source>
        <strain evidence="3">KCTC 52644</strain>
    </source>
</reference>
<sequence length="222" mass="25647">MNEHFKYFAKLSATAIWSFIKINLLAVFSTTLVVIIEFFLLAKNIDSGSSGHVSALPFLVMAFVARPVGCILWYATCIFSPIIFFGLGNSYIISKLANKLITDKSENLINPLLDRVFKKFQVKQPEVLRNTGDYSLNKLRIIQEIKNDKSENKWIRKIVVFGMKKIQLDDIDFNQDNQNFYDIIKFKTIQGLKSITKPSRKPIWLTVAAQWIILLFIWLTKF</sequence>
<dbReference type="EMBL" id="JBHUOL010000006">
    <property type="protein sequence ID" value="MFD2907646.1"/>
    <property type="molecule type" value="Genomic_DNA"/>
</dbReference>
<keyword evidence="1" id="KW-0472">Membrane</keyword>
<evidence type="ECO:0000256" key="1">
    <source>
        <dbReference type="SAM" id="Phobius"/>
    </source>
</evidence>
<organism evidence="2 3">
    <name type="scientific">Flavobacterium ardleyense</name>
    <dbReference type="NCBI Taxonomy" id="2038737"/>
    <lineage>
        <taxon>Bacteria</taxon>
        <taxon>Pseudomonadati</taxon>
        <taxon>Bacteroidota</taxon>
        <taxon>Flavobacteriia</taxon>
        <taxon>Flavobacteriales</taxon>
        <taxon>Flavobacteriaceae</taxon>
        <taxon>Flavobacterium</taxon>
    </lineage>
</organism>
<protein>
    <submittedName>
        <fullName evidence="2">Uncharacterized protein</fullName>
    </submittedName>
</protein>
<evidence type="ECO:0000313" key="3">
    <source>
        <dbReference type="Proteomes" id="UP001597549"/>
    </source>
</evidence>
<feature type="transmembrane region" description="Helical" evidence="1">
    <location>
        <begin position="203"/>
        <end position="220"/>
    </location>
</feature>